<evidence type="ECO:0000313" key="7">
    <source>
        <dbReference type="EMBL" id="NOL41212.1"/>
    </source>
</evidence>
<dbReference type="EMBL" id="JACHKF010000001">
    <property type="protein sequence ID" value="MBB6568942.1"/>
    <property type="molecule type" value="Genomic_DNA"/>
</dbReference>
<dbReference type="PANTHER" id="PTHR46943:SF1">
    <property type="entry name" value="PENTRAXIN-RELATED PROTEIN PTX3"/>
    <property type="match status" value="1"/>
</dbReference>
<dbReference type="EMBL" id="JABJRC010000002">
    <property type="protein sequence ID" value="NOL41212.1"/>
    <property type="molecule type" value="Genomic_DNA"/>
</dbReference>
<dbReference type="RefSeq" id="WP_171673646.1">
    <property type="nucleotide sequence ID" value="NZ_BAAAGT010000013.1"/>
</dbReference>
<dbReference type="Proteomes" id="UP000553957">
    <property type="component" value="Unassembled WGS sequence"/>
</dbReference>
<sequence length="595" mass="62754">MHRTRPKRRTRFTLALAAAVTLLVTALPAYAADPPVPPTPPTVTATHNGQPLQNCWDQPRCPETVRLGEKVTFTFAATSADVTGFEYSWPGQGAISVEGPTVTLELEPPGKGRRDLEVRSVNSFQQRSSSTYFLLNVGPPPGPVGSWGFDDGSGSTAADGPGLTHPLTLTGASFEASGRLHGALAVDGADDYASATGPVVDTAQSFSIATWVRPANLSKLGVVAAVNGVNTASVGLGYDPSSKRWVLARTSADVRRPALHTVSSKELPVLGAWSHLLATYDAPSGVAKLFVNGRLQQELTIPAAQAWQATGPLTVGRALVNGAPAGYFAGSIDNLQVWQRVLRPEEVIEAQAPREPDGVIAGDAAHWPLDTAVRGTDRVWRSPEAIRGADLTVSGFPGADQSNAFVDDPERGKVLELTGSSRASVVLNRPVVDASASFEVAVKVKLTDPTKPGVLIRQGTAGKDSWRLAYEPDADGGRFIFARSNAGATTETVATLKVYADFGELDGWHLLTATYRLSDRNPADDRISLAFDLRSRSGSSTTFTAPRRDGATTIGTPGSTGTPFTGRLDNLRIYAGTPSPTRTCTDYPGTDGCGS</sequence>
<feature type="signal peptide" evidence="4">
    <location>
        <begin position="1"/>
        <end position="31"/>
    </location>
</feature>
<accession>A0A7Y4KYU5</accession>
<organism evidence="7 8">
    <name type="scientific">Kribbella sandramycini</name>
    <dbReference type="NCBI Taxonomy" id="60450"/>
    <lineage>
        <taxon>Bacteria</taxon>
        <taxon>Bacillati</taxon>
        <taxon>Actinomycetota</taxon>
        <taxon>Actinomycetes</taxon>
        <taxon>Propionibacteriales</taxon>
        <taxon>Kribbellaceae</taxon>
        <taxon>Kribbella</taxon>
    </lineage>
</organism>
<feature type="chain" id="PRO_5044130749" description="LamG-like jellyroll fold domain-containing protein" evidence="4">
    <location>
        <begin position="32"/>
        <end position="595"/>
    </location>
</feature>
<dbReference type="AlphaFoldDB" id="A0A7Y4KYU5"/>
<keyword evidence="2" id="KW-1015">Disulfide bond</keyword>
<feature type="compositionally biased region" description="Low complexity" evidence="3">
    <location>
        <begin position="551"/>
        <end position="562"/>
    </location>
</feature>
<evidence type="ECO:0000313" key="9">
    <source>
        <dbReference type="Proteomes" id="UP000553957"/>
    </source>
</evidence>
<dbReference type="InterPro" id="IPR006558">
    <property type="entry name" value="LamG-like"/>
</dbReference>
<dbReference type="SMART" id="SM00560">
    <property type="entry name" value="LamGL"/>
    <property type="match status" value="1"/>
</dbReference>
<reference evidence="7 8" key="1">
    <citation type="submission" date="2020-05" db="EMBL/GenBank/DDBJ databases">
        <title>Genome sequence of Kribbella sandramycini ATCC 39419.</title>
        <authorList>
            <person name="Maclea K.S."/>
            <person name="Fair J.L."/>
        </authorList>
    </citation>
    <scope>NUCLEOTIDE SEQUENCE [LARGE SCALE GENOMIC DNA]</scope>
    <source>
        <strain evidence="7 8">ATCC 39419</strain>
    </source>
</reference>
<dbReference type="InterPro" id="IPR013320">
    <property type="entry name" value="ConA-like_dom_sf"/>
</dbReference>
<dbReference type="Pfam" id="PF13385">
    <property type="entry name" value="Laminin_G_3"/>
    <property type="match status" value="2"/>
</dbReference>
<reference evidence="6 9" key="2">
    <citation type="submission" date="2020-08" db="EMBL/GenBank/DDBJ databases">
        <title>Sequencing the genomes of 1000 actinobacteria strains.</title>
        <authorList>
            <person name="Klenk H.-P."/>
        </authorList>
    </citation>
    <scope>NUCLEOTIDE SEQUENCE [LARGE SCALE GENOMIC DNA]</scope>
    <source>
        <strain evidence="6 9">DSM 15626</strain>
    </source>
</reference>
<evidence type="ECO:0000256" key="4">
    <source>
        <dbReference type="SAM" id="SignalP"/>
    </source>
</evidence>
<evidence type="ECO:0000256" key="3">
    <source>
        <dbReference type="SAM" id="MobiDB-lite"/>
    </source>
</evidence>
<evidence type="ECO:0000313" key="8">
    <source>
        <dbReference type="Proteomes" id="UP000534306"/>
    </source>
</evidence>
<feature type="region of interest" description="Disordered" evidence="3">
    <location>
        <begin position="537"/>
        <end position="562"/>
    </location>
</feature>
<dbReference type="SUPFAM" id="SSF49899">
    <property type="entry name" value="Concanavalin A-like lectins/glucanases"/>
    <property type="match status" value="2"/>
</dbReference>
<comment type="caution">
    <text evidence="7">The sequence shown here is derived from an EMBL/GenBank/DDBJ whole genome shotgun (WGS) entry which is preliminary data.</text>
</comment>
<gene>
    <name evidence="6" type="ORF">HNR71_004579</name>
    <name evidence="7" type="ORF">HPO96_13250</name>
</gene>
<proteinExistence type="predicted"/>
<dbReference type="PANTHER" id="PTHR46943">
    <property type="entry name" value="PENTRAXIN-RELATED PROTEIN PTX3"/>
    <property type="match status" value="1"/>
</dbReference>
<evidence type="ECO:0000259" key="5">
    <source>
        <dbReference type="SMART" id="SM00560"/>
    </source>
</evidence>
<dbReference type="InterPro" id="IPR042837">
    <property type="entry name" value="PTX3"/>
</dbReference>
<protein>
    <recommendedName>
        <fullName evidence="5">LamG-like jellyroll fold domain-containing protein</fullName>
    </recommendedName>
</protein>
<evidence type="ECO:0000256" key="1">
    <source>
        <dbReference type="ARBA" id="ARBA00022729"/>
    </source>
</evidence>
<dbReference type="Gene3D" id="2.60.120.200">
    <property type="match status" value="2"/>
</dbReference>
<keyword evidence="1 4" id="KW-0732">Signal</keyword>
<keyword evidence="8" id="KW-1185">Reference proteome</keyword>
<dbReference type="Proteomes" id="UP000534306">
    <property type="component" value="Unassembled WGS sequence"/>
</dbReference>
<evidence type="ECO:0000313" key="6">
    <source>
        <dbReference type="EMBL" id="MBB6568942.1"/>
    </source>
</evidence>
<name>A0A7Y4KYU5_9ACTN</name>
<feature type="domain" description="LamG-like jellyroll fold" evidence="5">
    <location>
        <begin position="204"/>
        <end position="345"/>
    </location>
</feature>
<dbReference type="GO" id="GO:0006955">
    <property type="term" value="P:immune response"/>
    <property type="evidence" value="ECO:0007669"/>
    <property type="project" value="InterPro"/>
</dbReference>
<evidence type="ECO:0000256" key="2">
    <source>
        <dbReference type="ARBA" id="ARBA00023157"/>
    </source>
</evidence>